<dbReference type="Gene3D" id="1.20.1250.20">
    <property type="entry name" value="MFS general substrate transporter like domains"/>
    <property type="match status" value="1"/>
</dbReference>
<dbReference type="FunFam" id="1.20.1720.10:FF:000014">
    <property type="entry name" value="MFS drug transporter, putative"/>
    <property type="match status" value="1"/>
</dbReference>
<evidence type="ECO:0000256" key="7">
    <source>
        <dbReference type="SAM" id="Phobius"/>
    </source>
</evidence>
<proteinExistence type="inferred from homology"/>
<feature type="transmembrane region" description="Helical" evidence="7">
    <location>
        <begin position="409"/>
        <end position="429"/>
    </location>
</feature>
<dbReference type="GO" id="GO:0005886">
    <property type="term" value="C:plasma membrane"/>
    <property type="evidence" value="ECO:0007669"/>
    <property type="project" value="TreeGrafter"/>
</dbReference>
<feature type="transmembrane region" description="Helical" evidence="7">
    <location>
        <begin position="126"/>
        <end position="152"/>
    </location>
</feature>
<dbReference type="SUPFAM" id="SSF103473">
    <property type="entry name" value="MFS general substrate transporter"/>
    <property type="match status" value="1"/>
</dbReference>
<dbReference type="HOGENOM" id="CLU_000960_22_0_1"/>
<feature type="transmembrane region" description="Helical" evidence="7">
    <location>
        <begin position="357"/>
        <end position="377"/>
    </location>
</feature>
<feature type="compositionally biased region" description="Low complexity" evidence="6">
    <location>
        <begin position="586"/>
        <end position="596"/>
    </location>
</feature>
<evidence type="ECO:0000313" key="9">
    <source>
        <dbReference type="EMBL" id="KIW71250.1"/>
    </source>
</evidence>
<accession>A0A0D2FXR0</accession>
<keyword evidence="5 7" id="KW-0472">Membrane</keyword>
<feature type="transmembrane region" description="Helical" evidence="7">
    <location>
        <begin position="281"/>
        <end position="299"/>
    </location>
</feature>
<organism evidence="9 10">
    <name type="scientific">Phialophora macrospora</name>
    <dbReference type="NCBI Taxonomy" id="1851006"/>
    <lineage>
        <taxon>Eukaryota</taxon>
        <taxon>Fungi</taxon>
        <taxon>Dikarya</taxon>
        <taxon>Ascomycota</taxon>
        <taxon>Pezizomycotina</taxon>
        <taxon>Eurotiomycetes</taxon>
        <taxon>Chaetothyriomycetidae</taxon>
        <taxon>Chaetothyriales</taxon>
        <taxon>Herpotrichiellaceae</taxon>
        <taxon>Phialophora</taxon>
    </lineage>
</organism>
<dbReference type="Proteomes" id="UP000054266">
    <property type="component" value="Unassembled WGS sequence"/>
</dbReference>
<feature type="transmembrane region" description="Helical" evidence="7">
    <location>
        <begin position="214"/>
        <end position="237"/>
    </location>
</feature>
<comment type="similarity">
    <text evidence="2">Belongs to the major facilitator superfamily. TCR/Tet family.</text>
</comment>
<dbReference type="EMBL" id="KN846957">
    <property type="protein sequence ID" value="KIW71251.1"/>
    <property type="molecule type" value="Genomic_DNA"/>
</dbReference>
<dbReference type="InterPro" id="IPR020846">
    <property type="entry name" value="MFS_dom"/>
</dbReference>
<evidence type="ECO:0000256" key="3">
    <source>
        <dbReference type="ARBA" id="ARBA00022692"/>
    </source>
</evidence>
<feature type="region of interest" description="Disordered" evidence="6">
    <location>
        <begin position="22"/>
        <end position="48"/>
    </location>
</feature>
<dbReference type="InterPro" id="IPR011701">
    <property type="entry name" value="MFS"/>
</dbReference>
<evidence type="ECO:0000256" key="2">
    <source>
        <dbReference type="ARBA" id="ARBA00007520"/>
    </source>
</evidence>
<dbReference type="PANTHER" id="PTHR23501">
    <property type="entry name" value="MAJOR FACILITATOR SUPERFAMILY"/>
    <property type="match status" value="1"/>
</dbReference>
<feature type="transmembrane region" description="Helical" evidence="7">
    <location>
        <begin position="384"/>
        <end position="403"/>
    </location>
</feature>
<evidence type="ECO:0000256" key="5">
    <source>
        <dbReference type="ARBA" id="ARBA00023136"/>
    </source>
</evidence>
<dbReference type="AlphaFoldDB" id="A0A0D2FXR0"/>
<feature type="transmembrane region" description="Helical" evidence="7">
    <location>
        <begin position="158"/>
        <end position="176"/>
    </location>
</feature>
<evidence type="ECO:0000256" key="4">
    <source>
        <dbReference type="ARBA" id="ARBA00022989"/>
    </source>
</evidence>
<gene>
    <name evidence="9" type="ORF">PV04_03436</name>
</gene>
<evidence type="ECO:0000256" key="1">
    <source>
        <dbReference type="ARBA" id="ARBA00004141"/>
    </source>
</evidence>
<evidence type="ECO:0000259" key="8">
    <source>
        <dbReference type="PROSITE" id="PS50850"/>
    </source>
</evidence>
<feature type="region of interest" description="Disordered" evidence="6">
    <location>
        <begin position="556"/>
        <end position="596"/>
    </location>
</feature>
<comment type="subcellular location">
    <subcellularLocation>
        <location evidence="1">Membrane</location>
        <topology evidence="1">Multi-pass membrane protein</topology>
    </subcellularLocation>
</comment>
<dbReference type="Pfam" id="PF07690">
    <property type="entry name" value="MFS_1"/>
    <property type="match status" value="1"/>
</dbReference>
<name>A0A0D2FXR0_9EURO</name>
<protein>
    <recommendedName>
        <fullName evidence="8">Major facilitator superfamily (MFS) profile domain-containing protein</fullName>
    </recommendedName>
</protein>
<evidence type="ECO:0000256" key="6">
    <source>
        <dbReference type="SAM" id="MobiDB-lite"/>
    </source>
</evidence>
<dbReference type="GO" id="GO:0022857">
    <property type="term" value="F:transmembrane transporter activity"/>
    <property type="evidence" value="ECO:0007669"/>
    <property type="project" value="InterPro"/>
</dbReference>
<feature type="transmembrane region" description="Helical" evidence="7">
    <location>
        <begin position="183"/>
        <end position="202"/>
    </location>
</feature>
<dbReference type="InterPro" id="IPR036259">
    <property type="entry name" value="MFS_trans_sf"/>
</dbReference>
<feature type="transmembrane region" description="Helical" evidence="7">
    <location>
        <begin position="249"/>
        <end position="269"/>
    </location>
</feature>
<reference evidence="9 10" key="1">
    <citation type="submission" date="2015-01" db="EMBL/GenBank/DDBJ databases">
        <title>The Genome Sequence of Capronia semiimmersa CBS27337.</title>
        <authorList>
            <consortium name="The Broad Institute Genomics Platform"/>
            <person name="Cuomo C."/>
            <person name="de Hoog S."/>
            <person name="Gorbushina A."/>
            <person name="Stielow B."/>
            <person name="Teixiera M."/>
            <person name="Abouelleil A."/>
            <person name="Chapman S.B."/>
            <person name="Priest M."/>
            <person name="Young S.K."/>
            <person name="Wortman J."/>
            <person name="Nusbaum C."/>
            <person name="Birren B."/>
        </authorList>
    </citation>
    <scope>NUCLEOTIDE SEQUENCE [LARGE SCALE GENOMIC DNA]</scope>
    <source>
        <strain evidence="9 10">CBS 27337</strain>
    </source>
</reference>
<dbReference type="EMBL" id="KN846957">
    <property type="protein sequence ID" value="KIW71250.1"/>
    <property type="molecule type" value="Genomic_DNA"/>
</dbReference>
<dbReference type="PANTHER" id="PTHR23501:SF158">
    <property type="entry name" value="TRANSPORTER, PUTATIVE (AFU_ORTHOLOGUE AFUA_5G14490)-RELATED"/>
    <property type="match status" value="1"/>
</dbReference>
<feature type="transmembrane region" description="Helical" evidence="7">
    <location>
        <begin position="95"/>
        <end position="114"/>
    </location>
</feature>
<feature type="domain" description="Major facilitator superfamily (MFS) profile" evidence="8">
    <location>
        <begin position="61"/>
        <end position="552"/>
    </location>
</feature>
<dbReference type="PROSITE" id="PS50850">
    <property type="entry name" value="MFS"/>
    <property type="match status" value="1"/>
</dbReference>
<evidence type="ECO:0000313" key="10">
    <source>
        <dbReference type="Proteomes" id="UP000054266"/>
    </source>
</evidence>
<keyword evidence="4 7" id="KW-1133">Transmembrane helix</keyword>
<dbReference type="Gene3D" id="1.20.1720.10">
    <property type="entry name" value="Multidrug resistance protein D"/>
    <property type="match status" value="1"/>
</dbReference>
<keyword evidence="3 7" id="KW-0812">Transmembrane</keyword>
<feature type="transmembrane region" description="Helical" evidence="7">
    <location>
        <begin position="320"/>
        <end position="337"/>
    </location>
</feature>
<feature type="transmembrane region" description="Helical" evidence="7">
    <location>
        <begin position="450"/>
        <end position="471"/>
    </location>
</feature>
<feature type="transmembrane region" description="Helical" evidence="7">
    <location>
        <begin position="59"/>
        <end position="83"/>
    </location>
</feature>
<feature type="compositionally biased region" description="Polar residues" evidence="6">
    <location>
        <begin position="22"/>
        <end position="32"/>
    </location>
</feature>
<sequence length="596" mass="63018">MASKHHPQVDDTIESAELTAIQQPHGDSTSRGSNERVGSASSPAVMPDPVQRRSTFRTFTVMVALFSTLFIGALNTTVVATAIPTICADLESAAGYSWIGASYVIATSACSPVWAKLSDIWGRKPILLLGVALYFASSIVCALSSSMAMLIVGRSLQGVSAGGFMTLINIVVSDLFSMRSRALFLGLLHTTWAVAGGVGPVLGGAFTQLLSWRWIFWINLPICGPAFCLLLIFLDVHNPKTKFSAGIKAVDWAGSVCMVGLMVMLLLGLNFGGAAFPWDSPTVICLIGVGVFMIILFVFNEGRLARHPIMPLGVFRNKSNVACLALGFVQHFVLNSAEYYLPLYFQSAKEASPLRSGLLLLPLILTEAFTGIAGGIYIHHFGRYLELIWVGVVLLTVGNGLYVDLDATSPIGSIAAFEVLSGLGVGLLFDPPYIALQALVSQDDIATATATLGVMRNIGVSLSIVIGGVIFQNGMRLQKPALQAAGLPADLVDDLSGPDAATNVNLISTIANRAQKLAVKQAFAWSLRNLWITCTCMAALGLFAAGLVTQTELTKEHTETKTGLGDQKDGAMALSDDQQVVPVPAPAARGGEASAA</sequence>
<dbReference type="PRINTS" id="PR01036">
    <property type="entry name" value="TCRTETB"/>
</dbReference>
<feature type="transmembrane region" description="Helical" evidence="7">
    <location>
        <begin position="530"/>
        <end position="548"/>
    </location>
</feature>
<keyword evidence="10" id="KW-1185">Reference proteome</keyword>